<evidence type="ECO:0000256" key="2">
    <source>
        <dbReference type="SAM" id="MobiDB-lite"/>
    </source>
</evidence>
<dbReference type="AlphaFoldDB" id="A0A9P7NA96"/>
<sequence>MSITAEDRDAKWQQFLTRHHLVDLWTMGHDTEQTRYAQIVQDLGDQEKVREELEKKVVMKQRQWAVMSRHFSSKRRQRCQEGLNSLSATADKVQLAWAKRVNQEAAFERVVKVCAKPGRSAFRWYVIQVGDFGDKTAKDVPVYITLHRSRYYFGSPGGRYILRHKPAELSRFDEASRWTAAWNSLLDTNQDDLPQQYTFCGLVPRTLKEYMARFQIVCPKIVQLLGSIVSFNGNASDELAMFPDKATSINRSQLMDLHNEWKKMVLSDNDKLGWAQEKTRTHTLVLECAYLLGRIENYANGFIEQMKPLADTLQLATGLHGGQLIDIYDEALAHEAINALLQRRQIEQCLLIGSEIKENIHDFFKAHRFTVDPLHPLNRFNRLDVRSALDEVDRLSRLDVGDEIDCSDSDSELSDPPHFGAEVSEVASSDLYSPNRPPLDRLKSRAREGFNSSACEPSNSSAADRLNLPSRNPLDPAYPELWDPPYLGPRRVEEANAPIVIDDTDDDEEEEGEGERGGERVVEPEVEAEKEAPGEAEEEGFEETEGKDVEADQNVEADGDFEADQDEYTGIDDTPTTSKPRRHTTSPRRVKRRPRFLSESLSSLPRCD</sequence>
<feature type="compositionally biased region" description="Acidic residues" evidence="2">
    <location>
        <begin position="551"/>
        <end position="570"/>
    </location>
</feature>
<feature type="region of interest" description="Disordered" evidence="2">
    <location>
        <begin position="495"/>
        <end position="608"/>
    </location>
</feature>
<feature type="coiled-coil region" evidence="1">
    <location>
        <begin position="36"/>
        <end position="63"/>
    </location>
</feature>
<reference evidence="3" key="1">
    <citation type="journal article" date="2020" name="bioRxiv">
        <title>Whole genome comparisons of ergot fungi reveals the divergence and evolution of species within the genus Claviceps are the result of varying mechanisms driving genome evolution and host range expansion.</title>
        <authorList>
            <person name="Wyka S.A."/>
            <person name="Mondo S.J."/>
            <person name="Liu M."/>
            <person name="Dettman J."/>
            <person name="Nalam V."/>
            <person name="Broders K.D."/>
        </authorList>
    </citation>
    <scope>NUCLEOTIDE SEQUENCE</scope>
    <source>
        <strain evidence="3">CCC 602</strain>
    </source>
</reference>
<feature type="compositionally biased region" description="Acidic residues" evidence="2">
    <location>
        <begin position="502"/>
        <end position="513"/>
    </location>
</feature>
<accession>A0A9P7NA96</accession>
<feature type="compositionally biased region" description="Polar residues" evidence="2">
    <location>
        <begin position="599"/>
        <end position="608"/>
    </location>
</feature>
<dbReference type="Proteomes" id="UP000748025">
    <property type="component" value="Unassembled WGS sequence"/>
</dbReference>
<protein>
    <submittedName>
        <fullName evidence="3">Uncharacterized protein</fullName>
    </submittedName>
</protein>
<proteinExistence type="predicted"/>
<evidence type="ECO:0000313" key="4">
    <source>
        <dbReference type="Proteomes" id="UP000748025"/>
    </source>
</evidence>
<dbReference type="EMBL" id="SRPW01001461">
    <property type="protein sequence ID" value="KAG6001115.1"/>
    <property type="molecule type" value="Genomic_DNA"/>
</dbReference>
<comment type="caution">
    <text evidence="3">The sequence shown here is derived from an EMBL/GenBank/DDBJ whole genome shotgun (WGS) entry which is preliminary data.</text>
</comment>
<feature type="compositionally biased region" description="Basic and acidic residues" evidence="2">
    <location>
        <begin position="514"/>
        <end position="533"/>
    </location>
</feature>
<gene>
    <name evidence="3" type="ORF">E4U43_001413</name>
</gene>
<dbReference type="OrthoDB" id="4836723at2759"/>
<name>A0A9P7NA96_9HYPO</name>
<feature type="compositionally biased region" description="Basic residues" evidence="2">
    <location>
        <begin position="579"/>
        <end position="595"/>
    </location>
</feature>
<keyword evidence="4" id="KW-1185">Reference proteome</keyword>
<keyword evidence="1" id="KW-0175">Coiled coil</keyword>
<evidence type="ECO:0000256" key="1">
    <source>
        <dbReference type="SAM" id="Coils"/>
    </source>
</evidence>
<feature type="region of interest" description="Disordered" evidence="2">
    <location>
        <begin position="448"/>
        <end position="480"/>
    </location>
</feature>
<organism evidence="3 4">
    <name type="scientific">Claviceps pusilla</name>
    <dbReference type="NCBI Taxonomy" id="123648"/>
    <lineage>
        <taxon>Eukaryota</taxon>
        <taxon>Fungi</taxon>
        <taxon>Dikarya</taxon>
        <taxon>Ascomycota</taxon>
        <taxon>Pezizomycotina</taxon>
        <taxon>Sordariomycetes</taxon>
        <taxon>Hypocreomycetidae</taxon>
        <taxon>Hypocreales</taxon>
        <taxon>Clavicipitaceae</taxon>
        <taxon>Claviceps</taxon>
    </lineage>
</organism>
<feature type="compositionally biased region" description="Polar residues" evidence="2">
    <location>
        <begin position="450"/>
        <end position="462"/>
    </location>
</feature>
<evidence type="ECO:0000313" key="3">
    <source>
        <dbReference type="EMBL" id="KAG6001115.1"/>
    </source>
</evidence>
<feature type="compositionally biased region" description="Acidic residues" evidence="2">
    <location>
        <begin position="534"/>
        <end position="543"/>
    </location>
</feature>